<dbReference type="EMBL" id="BSYR01000019">
    <property type="protein sequence ID" value="GMI81642.1"/>
    <property type="molecule type" value="Genomic_DNA"/>
</dbReference>
<evidence type="ECO:0000313" key="1">
    <source>
        <dbReference type="EMBL" id="GMI81642.1"/>
    </source>
</evidence>
<gene>
    <name evidence="1" type="ORF">HRI_001833500</name>
</gene>
<proteinExistence type="predicted"/>
<evidence type="ECO:0000313" key="2">
    <source>
        <dbReference type="Proteomes" id="UP001165190"/>
    </source>
</evidence>
<sequence>MEKEELYWEQRARVNWLQNGDKNNVFFHRFASQRQKRNKVERLFDDSGNSVDTTKNLLNLATSYFTELFHSDGVASPEVILEGVEPCITSQMNEKLDCEFTYDEVLKALKAMSPLKASGEDGLGAIFYQRFWHIVGRDVSRFCIELLNGEHDYETINHT</sequence>
<keyword evidence="2" id="KW-1185">Reference proteome</keyword>
<comment type="caution">
    <text evidence="1">The sequence shown here is derived from an EMBL/GenBank/DDBJ whole genome shotgun (WGS) entry which is preliminary data.</text>
</comment>
<name>A0A9W7HRH6_HIBTR</name>
<organism evidence="1 2">
    <name type="scientific">Hibiscus trionum</name>
    <name type="common">Flower of an hour</name>
    <dbReference type="NCBI Taxonomy" id="183268"/>
    <lineage>
        <taxon>Eukaryota</taxon>
        <taxon>Viridiplantae</taxon>
        <taxon>Streptophyta</taxon>
        <taxon>Embryophyta</taxon>
        <taxon>Tracheophyta</taxon>
        <taxon>Spermatophyta</taxon>
        <taxon>Magnoliopsida</taxon>
        <taxon>eudicotyledons</taxon>
        <taxon>Gunneridae</taxon>
        <taxon>Pentapetalae</taxon>
        <taxon>rosids</taxon>
        <taxon>malvids</taxon>
        <taxon>Malvales</taxon>
        <taxon>Malvaceae</taxon>
        <taxon>Malvoideae</taxon>
        <taxon>Hibiscus</taxon>
    </lineage>
</organism>
<dbReference type="AlphaFoldDB" id="A0A9W7HRH6"/>
<accession>A0A9W7HRH6</accession>
<dbReference type="OrthoDB" id="998851at2759"/>
<dbReference type="Proteomes" id="UP001165190">
    <property type="component" value="Unassembled WGS sequence"/>
</dbReference>
<reference evidence="1" key="1">
    <citation type="submission" date="2023-05" db="EMBL/GenBank/DDBJ databases">
        <title>Genome and transcriptome analyses reveal genes involved in the formation of fine ridges on petal epidermal cells in Hibiscus trionum.</title>
        <authorList>
            <person name="Koshimizu S."/>
            <person name="Masuda S."/>
            <person name="Ishii T."/>
            <person name="Shirasu K."/>
            <person name="Hoshino A."/>
            <person name="Arita M."/>
        </authorList>
    </citation>
    <scope>NUCLEOTIDE SEQUENCE</scope>
    <source>
        <strain evidence="1">Hamamatsu line</strain>
    </source>
</reference>
<evidence type="ECO:0008006" key="3">
    <source>
        <dbReference type="Google" id="ProtNLM"/>
    </source>
</evidence>
<protein>
    <recommendedName>
        <fullName evidence="3">Reverse transcriptase</fullName>
    </recommendedName>
</protein>